<comment type="caution">
    <text evidence="1">The sequence shown here is derived from an EMBL/GenBank/DDBJ whole genome shotgun (WGS) entry which is preliminary data.</text>
</comment>
<keyword evidence="2" id="KW-1185">Reference proteome</keyword>
<dbReference type="EMBL" id="REGN01000442">
    <property type="protein sequence ID" value="RNA41858.1"/>
    <property type="molecule type" value="Genomic_DNA"/>
</dbReference>
<evidence type="ECO:0000313" key="1">
    <source>
        <dbReference type="EMBL" id="RNA41858.1"/>
    </source>
</evidence>
<proteinExistence type="predicted"/>
<organism evidence="1 2">
    <name type="scientific">Brachionus plicatilis</name>
    <name type="common">Marine rotifer</name>
    <name type="synonym">Brachionus muelleri</name>
    <dbReference type="NCBI Taxonomy" id="10195"/>
    <lineage>
        <taxon>Eukaryota</taxon>
        <taxon>Metazoa</taxon>
        <taxon>Spiralia</taxon>
        <taxon>Gnathifera</taxon>
        <taxon>Rotifera</taxon>
        <taxon>Eurotatoria</taxon>
        <taxon>Monogononta</taxon>
        <taxon>Pseudotrocha</taxon>
        <taxon>Ploima</taxon>
        <taxon>Brachionidae</taxon>
        <taxon>Brachionus</taxon>
    </lineage>
</organism>
<accession>A0A3M7T1Z9</accession>
<protein>
    <submittedName>
        <fullName evidence="1">Uncharacterized protein</fullName>
    </submittedName>
</protein>
<reference evidence="1 2" key="1">
    <citation type="journal article" date="2018" name="Sci. Rep.">
        <title>Genomic signatures of local adaptation to the degree of environmental predictability in rotifers.</title>
        <authorList>
            <person name="Franch-Gras L."/>
            <person name="Hahn C."/>
            <person name="Garcia-Roger E.M."/>
            <person name="Carmona M.J."/>
            <person name="Serra M."/>
            <person name="Gomez A."/>
        </authorList>
    </citation>
    <scope>NUCLEOTIDE SEQUENCE [LARGE SCALE GENOMIC DNA]</scope>
    <source>
        <strain evidence="1">HYR1</strain>
    </source>
</reference>
<sequence>MVHKTEKNVDDIFNFFRACYRCAESLQNAVGLNILNSACRIILNLNNNYFCNRKRFFLKVKTN</sequence>
<dbReference type="Proteomes" id="UP000276133">
    <property type="component" value="Unassembled WGS sequence"/>
</dbReference>
<name>A0A3M7T1Z9_BRAPC</name>
<gene>
    <name evidence="1" type="ORF">BpHYR1_053892</name>
</gene>
<dbReference type="AlphaFoldDB" id="A0A3M7T1Z9"/>
<evidence type="ECO:0000313" key="2">
    <source>
        <dbReference type="Proteomes" id="UP000276133"/>
    </source>
</evidence>